<evidence type="ECO:0000256" key="1">
    <source>
        <dbReference type="SAM" id="MobiDB-lite"/>
    </source>
</evidence>
<dbReference type="Proteomes" id="UP000027222">
    <property type="component" value="Unassembled WGS sequence"/>
</dbReference>
<dbReference type="AlphaFoldDB" id="A0A067S8P7"/>
<keyword evidence="4" id="KW-1185">Reference proteome</keyword>
<dbReference type="HOGENOM" id="CLU_912298_0_0_1"/>
<dbReference type="InterPro" id="IPR046522">
    <property type="entry name" value="DUF6699"/>
</dbReference>
<evidence type="ECO:0000313" key="4">
    <source>
        <dbReference type="Proteomes" id="UP000027222"/>
    </source>
</evidence>
<sequence length="305" mass="33933">MPGIINNDDAYFTPDEQAYSPRVSKGNHNNPLTRIDTTTTTTPHHHAHVHAHRTSHGSGESHRVPYPFRTQTTAYGLNEPQWSVGPPPLIYELSPYARVPLPPLFKIHPILAFSPSPAQDCALDWLVDKHPERAEPTAVGRQFMGGYHWTTVPATDPARGGGVLHIRLEPFRQLVTVHPGRSGVITVGDVLRAVYVGARQNATELMMERLGVDRSSMERQMSAYARLATHAMGPVMGDDEAIERSRTCGCSIRVRSAERQKPPSSIIPIPILLHETHSRRRYLSIVIGTVRSIRDHRDRACVIGL</sequence>
<feature type="compositionally biased region" description="Basic residues" evidence="1">
    <location>
        <begin position="43"/>
        <end position="55"/>
    </location>
</feature>
<protein>
    <recommendedName>
        <fullName evidence="2">DUF6699 domain-containing protein</fullName>
    </recommendedName>
</protein>
<dbReference type="EMBL" id="KL142425">
    <property type="protein sequence ID" value="KDR66297.1"/>
    <property type="molecule type" value="Genomic_DNA"/>
</dbReference>
<feature type="compositionally biased region" description="Polar residues" evidence="1">
    <location>
        <begin position="26"/>
        <end position="36"/>
    </location>
</feature>
<gene>
    <name evidence="3" type="ORF">GALMADRAFT_273675</name>
</gene>
<reference evidence="4" key="1">
    <citation type="journal article" date="2014" name="Proc. Natl. Acad. Sci. U.S.A.">
        <title>Extensive sampling of basidiomycete genomes demonstrates inadequacy of the white-rot/brown-rot paradigm for wood decay fungi.</title>
        <authorList>
            <person name="Riley R."/>
            <person name="Salamov A.A."/>
            <person name="Brown D.W."/>
            <person name="Nagy L.G."/>
            <person name="Floudas D."/>
            <person name="Held B.W."/>
            <person name="Levasseur A."/>
            <person name="Lombard V."/>
            <person name="Morin E."/>
            <person name="Otillar R."/>
            <person name="Lindquist E.A."/>
            <person name="Sun H."/>
            <person name="LaButti K.M."/>
            <person name="Schmutz J."/>
            <person name="Jabbour D."/>
            <person name="Luo H."/>
            <person name="Baker S.E."/>
            <person name="Pisabarro A.G."/>
            <person name="Walton J.D."/>
            <person name="Blanchette R.A."/>
            <person name="Henrissat B."/>
            <person name="Martin F."/>
            <person name="Cullen D."/>
            <person name="Hibbett D.S."/>
            <person name="Grigoriev I.V."/>
        </authorList>
    </citation>
    <scope>NUCLEOTIDE SEQUENCE [LARGE SCALE GENOMIC DNA]</scope>
    <source>
        <strain evidence="4">CBS 339.88</strain>
    </source>
</reference>
<dbReference type="Pfam" id="PF20415">
    <property type="entry name" value="DUF6699"/>
    <property type="match status" value="1"/>
</dbReference>
<name>A0A067S8P7_GALM3</name>
<accession>A0A067S8P7</accession>
<proteinExistence type="predicted"/>
<organism evidence="3 4">
    <name type="scientific">Galerina marginata (strain CBS 339.88)</name>
    <dbReference type="NCBI Taxonomy" id="685588"/>
    <lineage>
        <taxon>Eukaryota</taxon>
        <taxon>Fungi</taxon>
        <taxon>Dikarya</taxon>
        <taxon>Basidiomycota</taxon>
        <taxon>Agaricomycotina</taxon>
        <taxon>Agaricomycetes</taxon>
        <taxon>Agaricomycetidae</taxon>
        <taxon>Agaricales</taxon>
        <taxon>Agaricineae</taxon>
        <taxon>Strophariaceae</taxon>
        <taxon>Galerina</taxon>
    </lineage>
</organism>
<feature type="region of interest" description="Disordered" evidence="1">
    <location>
        <begin position="1"/>
        <end position="65"/>
    </location>
</feature>
<evidence type="ECO:0000259" key="2">
    <source>
        <dbReference type="Pfam" id="PF20415"/>
    </source>
</evidence>
<feature type="domain" description="DUF6699" evidence="2">
    <location>
        <begin position="124"/>
        <end position="226"/>
    </location>
</feature>
<dbReference type="OrthoDB" id="3172906at2759"/>
<evidence type="ECO:0000313" key="3">
    <source>
        <dbReference type="EMBL" id="KDR66297.1"/>
    </source>
</evidence>